<gene>
    <name evidence="9" type="primary">epsF</name>
    <name evidence="9" type="ORF">NCTC12475_00293</name>
</gene>
<evidence type="ECO:0000256" key="1">
    <source>
        <dbReference type="ARBA" id="ARBA00004429"/>
    </source>
</evidence>
<dbReference type="PANTHER" id="PTHR30012">
    <property type="entry name" value="GENERAL SECRETION PATHWAY PROTEIN"/>
    <property type="match status" value="1"/>
</dbReference>
<dbReference type="FunFam" id="1.20.81.30:FF:000001">
    <property type="entry name" value="Type II secretion system protein F"/>
    <property type="match status" value="1"/>
</dbReference>
<keyword evidence="4" id="KW-0997">Cell inner membrane</keyword>
<keyword evidence="3" id="KW-1003">Cell membrane</keyword>
<dbReference type="InterPro" id="IPR018076">
    <property type="entry name" value="T2SS_GspF_dom"/>
</dbReference>
<dbReference type="GO" id="GO:0005886">
    <property type="term" value="C:plasma membrane"/>
    <property type="evidence" value="ECO:0007669"/>
    <property type="project" value="UniProtKB-SubCell"/>
</dbReference>
<evidence type="ECO:0000256" key="2">
    <source>
        <dbReference type="ARBA" id="ARBA00005745"/>
    </source>
</evidence>
<dbReference type="GeneID" id="93090741"/>
<accession>A0A381DHM8</accession>
<feature type="domain" description="Type II secretion system protein GspF" evidence="8">
    <location>
        <begin position="285"/>
        <end position="403"/>
    </location>
</feature>
<dbReference type="PANTHER" id="PTHR30012:SF0">
    <property type="entry name" value="TYPE II SECRETION SYSTEM PROTEIN F-RELATED"/>
    <property type="match status" value="1"/>
</dbReference>
<keyword evidence="10" id="KW-1185">Reference proteome</keyword>
<keyword evidence="5" id="KW-0812">Transmembrane</keyword>
<evidence type="ECO:0000256" key="7">
    <source>
        <dbReference type="ARBA" id="ARBA00023136"/>
    </source>
</evidence>
<evidence type="ECO:0000256" key="4">
    <source>
        <dbReference type="ARBA" id="ARBA00022519"/>
    </source>
</evidence>
<dbReference type="Pfam" id="PF00482">
    <property type="entry name" value="T2SSF"/>
    <property type="match status" value="2"/>
</dbReference>
<dbReference type="InterPro" id="IPR003004">
    <property type="entry name" value="GspF/PilC"/>
</dbReference>
<dbReference type="OrthoDB" id="9805682at2"/>
<dbReference type="AlphaFoldDB" id="A0A381DHM8"/>
<reference evidence="9 10" key="1">
    <citation type="submission" date="2018-06" db="EMBL/GenBank/DDBJ databases">
        <authorList>
            <consortium name="Pathogen Informatics"/>
            <person name="Doyle S."/>
        </authorList>
    </citation>
    <scope>NUCLEOTIDE SEQUENCE [LARGE SCALE GENOMIC DNA]</scope>
    <source>
        <strain evidence="9 10">NCTC12475</strain>
    </source>
</reference>
<name>A0A381DHM8_9BACT</name>
<dbReference type="Gene3D" id="1.20.81.30">
    <property type="entry name" value="Type II secretion system (T2SS), domain F"/>
    <property type="match status" value="2"/>
</dbReference>
<comment type="similarity">
    <text evidence="2">Belongs to the GSP F family.</text>
</comment>
<proteinExistence type="inferred from homology"/>
<sequence>MKIYEVEYIKNNKKNKIKLSAENRAQAINIAKKSGTITKIGEIKSTSLSVQFEEGKDKILNFISGSKVKTPNLIASIRQLAVMINAGIPITDSIKEIVASSEDKKLKNIFASVNEMLDNGQNFADSMEKYKDQVGDIVIAMIRLGENTGKLAESLNNLANILDDVWKNKQNVKKALRYPTIVIIAIAGAFTFLMLVIVPKFKAIFDELGANLPLPTILLLKIEYVLSNYGIFILAALFLAFVFAKHQYKTNDKFRAYFDTFIINKVYLIKNILFYSSMYRFNLIFGELINAGIPISKALNTATMTIPNFYINKKLSSVSTSIQNGKNFTQSIKETELYESMLVQMIKAGELGGNLEGMMEKVTAYYKTKFDDIIENISSYIEPILILAIAAMVVLLALGIFMPMWDLGSAVRS</sequence>
<dbReference type="InterPro" id="IPR042094">
    <property type="entry name" value="T2SS_GspF_sf"/>
</dbReference>
<dbReference type="STRING" id="32024.GCA_000788295_00037"/>
<evidence type="ECO:0000256" key="3">
    <source>
        <dbReference type="ARBA" id="ARBA00022475"/>
    </source>
</evidence>
<dbReference type="RefSeq" id="WP_089182564.1">
    <property type="nucleotide sequence ID" value="NZ_CP043427.1"/>
</dbReference>
<evidence type="ECO:0000313" key="10">
    <source>
        <dbReference type="Proteomes" id="UP000254920"/>
    </source>
</evidence>
<evidence type="ECO:0000313" key="9">
    <source>
        <dbReference type="EMBL" id="SUX09982.1"/>
    </source>
</evidence>
<keyword evidence="6" id="KW-1133">Transmembrane helix</keyword>
<protein>
    <submittedName>
        <fullName evidence="9">Type II secretion system protein</fullName>
    </submittedName>
</protein>
<keyword evidence="7" id="KW-0472">Membrane</keyword>
<dbReference type="Proteomes" id="UP000254920">
    <property type="component" value="Unassembled WGS sequence"/>
</dbReference>
<feature type="domain" description="Type II secretion system protein GspF" evidence="8">
    <location>
        <begin position="77"/>
        <end position="199"/>
    </location>
</feature>
<evidence type="ECO:0000256" key="5">
    <source>
        <dbReference type="ARBA" id="ARBA00022692"/>
    </source>
</evidence>
<comment type="subcellular location">
    <subcellularLocation>
        <location evidence="1">Cell inner membrane</location>
        <topology evidence="1">Multi-pass membrane protein</topology>
    </subcellularLocation>
</comment>
<dbReference type="PRINTS" id="PR00812">
    <property type="entry name" value="BCTERIALGSPF"/>
</dbReference>
<dbReference type="EMBL" id="UFVD01000001">
    <property type="protein sequence ID" value="SUX09982.1"/>
    <property type="molecule type" value="Genomic_DNA"/>
</dbReference>
<evidence type="ECO:0000259" key="8">
    <source>
        <dbReference type="Pfam" id="PF00482"/>
    </source>
</evidence>
<evidence type="ECO:0000256" key="6">
    <source>
        <dbReference type="ARBA" id="ARBA00022989"/>
    </source>
</evidence>
<organism evidence="9 10">
    <name type="scientific">Campylobacter sputorum subsp. sputorum</name>
    <dbReference type="NCBI Taxonomy" id="32024"/>
    <lineage>
        <taxon>Bacteria</taxon>
        <taxon>Pseudomonadati</taxon>
        <taxon>Campylobacterota</taxon>
        <taxon>Epsilonproteobacteria</taxon>
        <taxon>Campylobacterales</taxon>
        <taxon>Campylobacteraceae</taxon>
        <taxon>Campylobacter</taxon>
    </lineage>
</organism>